<name>A0A1V0SHV1_9VIRU</name>
<protein>
    <submittedName>
        <fullName evidence="1">Uncharacterized protein</fullName>
    </submittedName>
</protein>
<gene>
    <name evidence="1" type="ORF">Klosneuvirus_1_149</name>
</gene>
<dbReference type="EMBL" id="KY684108">
    <property type="protein sequence ID" value="ARF11292.1"/>
    <property type="molecule type" value="Genomic_DNA"/>
</dbReference>
<proteinExistence type="predicted"/>
<accession>A0A1V0SHV1</accession>
<evidence type="ECO:0000313" key="1">
    <source>
        <dbReference type="EMBL" id="ARF11292.1"/>
    </source>
</evidence>
<reference evidence="1" key="1">
    <citation type="journal article" date="2017" name="Science">
        <title>Giant viruses with an expanded complement of translation system components.</title>
        <authorList>
            <person name="Schulz F."/>
            <person name="Yutin N."/>
            <person name="Ivanova N.N."/>
            <person name="Ortega D.R."/>
            <person name="Lee T.K."/>
            <person name="Vierheilig J."/>
            <person name="Daims H."/>
            <person name="Horn M."/>
            <person name="Wagner M."/>
            <person name="Jensen G.J."/>
            <person name="Kyrpides N.C."/>
            <person name="Koonin E.V."/>
            <person name="Woyke T."/>
        </authorList>
    </citation>
    <scope>NUCLEOTIDE SEQUENCE</scope>
    <source>
        <strain evidence="1">KNV1</strain>
    </source>
</reference>
<organism evidence="1">
    <name type="scientific">Klosneuvirus KNV1</name>
    <dbReference type="NCBI Taxonomy" id="1977640"/>
    <lineage>
        <taxon>Viruses</taxon>
        <taxon>Varidnaviria</taxon>
        <taxon>Bamfordvirae</taxon>
        <taxon>Nucleocytoviricota</taxon>
        <taxon>Megaviricetes</taxon>
        <taxon>Imitervirales</taxon>
        <taxon>Mimiviridae</taxon>
        <taxon>Klosneuvirinae</taxon>
        <taxon>Klosneuvirus</taxon>
    </lineage>
</organism>
<sequence>MKFPIICYPKHGKYYKTLYTNYNGWVYSPDLEISDNEFGNNEVNSEDSSDIDEYVYKDSNGNRIGGIFNINDGKYIHTTIINKGYEMTTYTYPNINIPFKSKMVNWWNLFYCGGFSITGPNEENYSDQKLIIDAVINKSKPLGFSLIKRNELSSMINKVQQYGLCYTTEPHIFGENNIFINISQSLTFGETFNIKNWLESYRLISCAINSTLLTDNDEKFFLSLKNKPLAYWLTDWDYANPKSNRDLALTGLLLGYPIESTVALMIQ</sequence>